<name>A0A7S3JPS6_9STRA</name>
<evidence type="ECO:0000313" key="2">
    <source>
        <dbReference type="EMBL" id="CAE0361078.1"/>
    </source>
</evidence>
<proteinExistence type="predicted"/>
<reference evidence="2" key="1">
    <citation type="submission" date="2021-01" db="EMBL/GenBank/DDBJ databases">
        <authorList>
            <person name="Corre E."/>
            <person name="Pelletier E."/>
            <person name="Niang G."/>
            <person name="Scheremetjew M."/>
            <person name="Finn R."/>
            <person name="Kale V."/>
            <person name="Holt S."/>
            <person name="Cochrane G."/>
            <person name="Meng A."/>
            <person name="Brown T."/>
            <person name="Cohen L."/>
        </authorList>
    </citation>
    <scope>NUCLEOTIDE SEQUENCE</scope>
    <source>
        <strain evidence="2">CCMP1510</strain>
    </source>
</reference>
<dbReference type="InterPro" id="IPR011992">
    <property type="entry name" value="EF-hand-dom_pair"/>
</dbReference>
<dbReference type="EMBL" id="HBIJ01002640">
    <property type="protein sequence ID" value="CAE0361078.1"/>
    <property type="molecule type" value="Transcribed_RNA"/>
</dbReference>
<dbReference type="Gene3D" id="1.10.238.10">
    <property type="entry name" value="EF-hand"/>
    <property type="match status" value="1"/>
</dbReference>
<accession>A0A7S3JPS6</accession>
<gene>
    <name evidence="2" type="ORF">ALAG00032_LOCUS1810</name>
</gene>
<evidence type="ECO:0000256" key="1">
    <source>
        <dbReference type="SAM" id="MobiDB-lite"/>
    </source>
</evidence>
<protein>
    <submittedName>
        <fullName evidence="2">Uncharacterized protein</fullName>
    </submittedName>
</protein>
<feature type="region of interest" description="Disordered" evidence="1">
    <location>
        <begin position="1"/>
        <end position="23"/>
    </location>
</feature>
<sequence length="575" mass="65737">MRSEDTGLPRTESGEDDIPVSPRTLVDLQDAWHEIKKGKEVRNNEEETKKEQLNNEKLKFGRGRSMVWRDTVDMLRREPPERRKLMRQVDESRRRSSIDGEQISPRSQIRLLVTMLWSSVGINSEDIVPLLSYVCTGLSAKDLQKVVEERLGPNPSGKLHYSKFADTVLELAKSGVHFQKNAIYTNREWRFIYFIGTIPRSMRKRVRKRVQFLAALFLAVDKDRIGTVSILDLHAGLVSIGEYITVEDLFDALVQTGETDLNNLEKCNFGLFLRLIGYIDGRSDRRLAAKLATRTLTAPITIKTLSQLVRLFIFLDTEKTGYVSCLRLPEKIIYATRFSGMDVRYLFRLACEIANSYMRDSDFYDFPELIECAMEFSRHFRLGASAKRRDWIALAANDDFLKPPGSIQWAALIDKLPINNKARIQDYQTALATLSDRHLRRTTRDGSNIFHHLAHFGDDVACKLTLSRDKLKSLVVQRNRAGIHPAALAIVRQNFDCAAILRPWIEYILDNQAYGKKQQRLLEIRKRQLDLSGKTNQVAHAAGDDAPTTKGLNVLRPWVEPGGASLDKIAWKAHR</sequence>
<dbReference type="AlphaFoldDB" id="A0A7S3JPS6"/>
<dbReference type="SUPFAM" id="SSF47473">
    <property type="entry name" value="EF-hand"/>
    <property type="match status" value="1"/>
</dbReference>
<organism evidence="2">
    <name type="scientific">Aureoumbra lagunensis</name>
    <dbReference type="NCBI Taxonomy" id="44058"/>
    <lineage>
        <taxon>Eukaryota</taxon>
        <taxon>Sar</taxon>
        <taxon>Stramenopiles</taxon>
        <taxon>Ochrophyta</taxon>
        <taxon>Pelagophyceae</taxon>
        <taxon>Pelagomonadales</taxon>
        <taxon>Aureoumbra</taxon>
    </lineage>
</organism>